<proteinExistence type="predicted"/>
<organism evidence="1">
    <name type="scientific">Cyclospora cayetanensis</name>
    <dbReference type="NCBI Taxonomy" id="88456"/>
    <lineage>
        <taxon>Eukaryota</taxon>
        <taxon>Sar</taxon>
        <taxon>Alveolata</taxon>
        <taxon>Apicomplexa</taxon>
        <taxon>Conoidasida</taxon>
        <taxon>Coccidia</taxon>
        <taxon>Eucoccidiorida</taxon>
        <taxon>Eimeriorina</taxon>
        <taxon>Eimeriidae</taxon>
        <taxon>Cyclospora</taxon>
    </lineage>
</organism>
<reference evidence="1" key="1">
    <citation type="journal article" date="2015" name="Parasit. Vectors">
        <title>Genetic similarities between Cyclospora cayetanensis and cecum-infecting avian Eimeria spp. in apicoplast and mitochondrial genomes.</title>
        <authorList>
            <person name="Tang K."/>
            <person name="Guo Y."/>
            <person name="Zhang L."/>
            <person name="Rowe L.A."/>
            <person name="Roellig D.M."/>
            <person name="Frace M.A."/>
            <person name="Li N."/>
            <person name="Liu S."/>
            <person name="Feng Y."/>
            <person name="Xiao L."/>
        </authorList>
    </citation>
    <scope>NUCLEOTIDE SEQUENCE</scope>
    <source>
        <strain evidence="1">CHN_HEN01</strain>
    </source>
</reference>
<dbReference type="EMBL" id="KX273383">
    <property type="protein sequence ID" value="ANN13396.1"/>
    <property type="molecule type" value="Genomic_DNA"/>
</dbReference>
<reference evidence="2" key="2">
    <citation type="submission" date="2016-05" db="EMBL/GenBank/DDBJ databases">
        <title>Comparative sequence analysis of Cyclospora cayetanensis apicoplast genomes originating from diverse geographical regions.</title>
        <authorList>
            <person name="Gopinath G.R."/>
            <person name="Cinar H.N."/>
            <person name="Murphy H.R."/>
            <person name="Qvarnstrom Y."/>
            <person name="Wei-Pridgeon Y."/>
            <person name="Li W."/>
            <person name="Nascimento F."/>
            <person name="Arrowood M.J."/>
            <person name="Jang A."/>
            <person name="Kim E."/>
            <person name="Kim R."/>
            <person name="da Silva A."/>
            <person name="DaSilva A."/>
        </authorList>
    </citation>
    <scope>NUCLEOTIDE SEQUENCE</scope>
    <source>
        <strain evidence="12">Guatemala-1</strain>
        <strain evidence="3">Indonesia-1</strain>
        <strain evidence="4">Indonesia-2</strain>
        <strain evidence="5">Indonesia-3</strain>
        <strain evidence="8">NepalC10</strain>
        <strain evidence="6">NepalC5</strain>
        <strain evidence="7">NepalC8</strain>
        <strain evidence="9">Newyork-1</strain>
        <strain evidence="2">NF1</strain>
        <strain evidence="10">Texas-1</strain>
        <strain evidence="11">Virginia-1</strain>
    </source>
</reference>
<dbReference type="EMBL" id="KX273385">
    <property type="protein sequence ID" value="ANN13454.1"/>
    <property type="molecule type" value="Genomic_DNA"/>
</dbReference>
<dbReference type="EMBL" id="KX273380">
    <property type="protein sequence ID" value="ANN13309.1"/>
    <property type="molecule type" value="Genomic_DNA"/>
</dbReference>
<dbReference type="EMBL" id="KX273387">
    <property type="protein sequence ID" value="ANN13511.1"/>
    <property type="molecule type" value="Genomic_DNA"/>
</dbReference>
<evidence type="ECO:0000313" key="4">
    <source>
        <dbReference type="EMBL" id="ANN13309.1"/>
    </source>
</evidence>
<dbReference type="AlphaFoldDB" id="A0A0K0NU23"/>
<dbReference type="RefSeq" id="YP_009186572.1">
    <property type="nucleotide sequence ID" value="NC_028632.1"/>
</dbReference>
<evidence type="ECO:0000313" key="9">
    <source>
        <dbReference type="EMBL" id="ANN13454.1"/>
    </source>
</evidence>
<dbReference type="GeneID" id="26381741"/>
<protein>
    <submittedName>
        <fullName evidence="1">ORF-F</fullName>
    </submittedName>
</protein>
<evidence type="ECO:0000313" key="1">
    <source>
        <dbReference type="EMBL" id="AKO71991.1"/>
    </source>
</evidence>
<name>A0A0K0NU23_9EIME</name>
<dbReference type="EMBL" id="KX273389">
    <property type="protein sequence ID" value="ANN13566.1"/>
    <property type="molecule type" value="Genomic_DNA"/>
</dbReference>
<accession>A0A0K0NU23</accession>
<evidence type="ECO:0000313" key="12">
    <source>
        <dbReference type="EMBL" id="ANN13566.1"/>
    </source>
</evidence>
<evidence type="ECO:0000313" key="11">
    <source>
        <dbReference type="EMBL" id="ANN13540.1"/>
    </source>
</evidence>
<evidence type="ECO:0000313" key="8">
    <source>
        <dbReference type="EMBL" id="ANN13425.1"/>
    </source>
</evidence>
<gene>
    <name evidence="1" type="primary">ORF-F</name>
</gene>
<dbReference type="EMBL" id="KX189066">
    <property type="protein sequence ID" value="ANJ44346.1"/>
    <property type="molecule type" value="Genomic_DNA"/>
</dbReference>
<evidence type="ECO:0000313" key="2">
    <source>
        <dbReference type="EMBL" id="ANJ44346.1"/>
    </source>
</evidence>
<dbReference type="VEuPathDB" id="ToxoDB:ccNF1C8_api_19"/>
<dbReference type="EMBL" id="KP866208">
    <property type="protein sequence ID" value="AKO71991.1"/>
    <property type="molecule type" value="Genomic_DNA"/>
</dbReference>
<evidence type="ECO:0000313" key="5">
    <source>
        <dbReference type="EMBL" id="ANN13338.1"/>
    </source>
</evidence>
<evidence type="ECO:0000313" key="7">
    <source>
        <dbReference type="EMBL" id="ANN13396.1"/>
    </source>
</evidence>
<dbReference type="EMBL" id="KX273379">
    <property type="protein sequence ID" value="ANN13280.1"/>
    <property type="molecule type" value="Genomic_DNA"/>
</dbReference>
<dbReference type="EMBL" id="KX273384">
    <property type="protein sequence ID" value="ANN13425.1"/>
    <property type="molecule type" value="Genomic_DNA"/>
</dbReference>
<evidence type="ECO:0000313" key="6">
    <source>
        <dbReference type="EMBL" id="ANN13367.1"/>
    </source>
</evidence>
<evidence type="ECO:0000313" key="10">
    <source>
        <dbReference type="EMBL" id="ANN13511.1"/>
    </source>
</evidence>
<dbReference type="EMBL" id="KX273381">
    <property type="protein sequence ID" value="ANN13338.1"/>
    <property type="molecule type" value="Genomic_DNA"/>
</dbReference>
<dbReference type="EMBL" id="KX273382">
    <property type="protein sequence ID" value="ANN13367.1"/>
    <property type="molecule type" value="Genomic_DNA"/>
</dbReference>
<evidence type="ECO:0000313" key="3">
    <source>
        <dbReference type="EMBL" id="ANN13280.1"/>
    </source>
</evidence>
<dbReference type="EMBL" id="KX273388">
    <property type="protein sequence ID" value="ANN13540.1"/>
    <property type="molecule type" value="Genomic_DNA"/>
</dbReference>
<sequence length="65" mass="8197">MSKQNYFNFLSNLNKLKLINKFSNFIIHKNNKKYKKKYKYYIKLIKQYRYLNIFSFKTIKFITIK</sequence>